<gene>
    <name evidence="1" type="ORF">OUZ56_010679</name>
</gene>
<organism evidence="1 2">
    <name type="scientific">Daphnia magna</name>
    <dbReference type="NCBI Taxonomy" id="35525"/>
    <lineage>
        <taxon>Eukaryota</taxon>
        <taxon>Metazoa</taxon>
        <taxon>Ecdysozoa</taxon>
        <taxon>Arthropoda</taxon>
        <taxon>Crustacea</taxon>
        <taxon>Branchiopoda</taxon>
        <taxon>Diplostraca</taxon>
        <taxon>Cladocera</taxon>
        <taxon>Anomopoda</taxon>
        <taxon>Daphniidae</taxon>
        <taxon>Daphnia</taxon>
    </lineage>
</organism>
<reference evidence="1 2" key="1">
    <citation type="journal article" date="2023" name="Nucleic Acids Res.">
        <title>The hologenome of Daphnia magna reveals possible DNA methylation and microbiome-mediated evolution of the host genome.</title>
        <authorList>
            <person name="Chaturvedi A."/>
            <person name="Li X."/>
            <person name="Dhandapani V."/>
            <person name="Marshall H."/>
            <person name="Kissane S."/>
            <person name="Cuenca-Cambronero M."/>
            <person name="Asole G."/>
            <person name="Calvet F."/>
            <person name="Ruiz-Romero M."/>
            <person name="Marangio P."/>
            <person name="Guigo R."/>
            <person name="Rago D."/>
            <person name="Mirbahai L."/>
            <person name="Eastwood N."/>
            <person name="Colbourne J.K."/>
            <person name="Zhou J."/>
            <person name="Mallon E."/>
            <person name="Orsini L."/>
        </authorList>
    </citation>
    <scope>NUCLEOTIDE SEQUENCE [LARGE SCALE GENOMIC DNA]</scope>
    <source>
        <strain evidence="1">LRV0_1</strain>
    </source>
</reference>
<comment type="caution">
    <text evidence="1">The sequence shown here is derived from an EMBL/GenBank/DDBJ whole genome shotgun (WGS) entry which is preliminary data.</text>
</comment>
<protein>
    <submittedName>
        <fullName evidence="1">Uncharacterized protein</fullName>
    </submittedName>
</protein>
<name>A0ABR0AJA7_9CRUS</name>
<evidence type="ECO:0000313" key="2">
    <source>
        <dbReference type="Proteomes" id="UP001234178"/>
    </source>
</evidence>
<sequence length="59" mass="6515">MEVKTLTVVLTTFILAFVSKQKESLLHSSVSVARTIPVSSIVPKSSSLFVTVKTKRKEH</sequence>
<keyword evidence="2" id="KW-1185">Reference proteome</keyword>
<evidence type="ECO:0000313" key="1">
    <source>
        <dbReference type="EMBL" id="KAK4025179.1"/>
    </source>
</evidence>
<dbReference type="EMBL" id="JAOYFB010000037">
    <property type="protein sequence ID" value="KAK4025179.1"/>
    <property type="molecule type" value="Genomic_DNA"/>
</dbReference>
<accession>A0ABR0AJA7</accession>
<proteinExistence type="predicted"/>
<dbReference type="Proteomes" id="UP001234178">
    <property type="component" value="Unassembled WGS sequence"/>
</dbReference>